<feature type="compositionally biased region" description="Basic and acidic residues" evidence="7">
    <location>
        <begin position="1005"/>
        <end position="1034"/>
    </location>
</feature>
<dbReference type="InterPro" id="IPR054708">
    <property type="entry name" value="MTPAP-like_central"/>
</dbReference>
<dbReference type="SUPFAM" id="SSF81631">
    <property type="entry name" value="PAP/OAS1 substrate-binding domain"/>
    <property type="match status" value="2"/>
</dbReference>
<dbReference type="PANTHER" id="PTHR12271:SF66">
    <property type="entry name" value="TERMINAL URIDYLYLTRANSFERASE TAILOR"/>
    <property type="match status" value="1"/>
</dbReference>
<dbReference type="GO" id="GO:0031123">
    <property type="term" value="P:RNA 3'-end processing"/>
    <property type="evidence" value="ECO:0007669"/>
    <property type="project" value="TreeGrafter"/>
</dbReference>
<sequence length="1042" mass="120072">MAYNGPDLATSPVNGLKSAVFWNSSQSPPNESRPKSAATAPVATGLPIGCQCDQQFVNFCKMHAISHADCGHSRQVKCTLCAATTDHKSIQWHISSDKHKQRHNQLMEYVYLLSLPIQSPSLALKLTQVLDINRAKNALNSHDVQRRLEVVELINDLIRRNGLKDYSVRLYGSSINGFGLKEHSDINLDIVCNHRPEGSAGTGGEDSRSGVSVAIVLSKIADIIQKSDGLFYSVRTEYNLKVPKVRFKDKLNRLEIELSITVEKSVRASRLLQQYCQIDDRVVVLGIALREWARMYRFDDQENGLWPAFAFPLLAVHFLQRCSPPVLPCLHELLGNNSPNETNPSQTHSHFSVKHLSEDNDTTVEDDFNLSSLKWTTMNNKSVGQLWLEMLRYYAAEFDAETYVVSIRTTVPVFMRADKKWSTRMLAIEDPTRPSLNLSRSVGSMRLYNVFIEQLRHSFKYFATPFVNVLSNNYNSNVRSSPLFTERDFEILVNETHFYDKLDVSDLLTQINHICNDLDNETDHKTTQHKTSDFSDSDDERGGKDNFFMKANKILKTFGIRMQLSLELEGTLRLIPATQLTVSFQMNKTPFFQTPQKFCRLCHRYGHIQTKCPDNELPHLKPMADHLDVGYDELLNQVCFEIFDNKKMDRSEEQLQEFILSDLEQFIRLEIPNARLELFGSTKNGFGARFCDLDICLTFDNNSTGEGLEFATIIENVGQILRTHRNLQNIIPIVSAKVPIVKFGYNFDRNRCVECDISLYNILARYNTAWLKLYTLIDRRVQVLGFVVKHFAKTCDMCDASRGSLSSYAYTLMTIHYLQQKRIIPVLQEIGLDRREERIVDGWDTWFFNDLQTLRKYWTPAANDESVAQLFVGFLRYYSEVFNFEDNVVCCRQLAPLKRLEKMWTGCKIAIEDPFLLSHNLGAGVSPQMAVYIKTSFILGRNLIGVPPIKGLEPRYRYWVDYFFDRRLLTNGLPPTGRGCRKCGKIGHKQNKCPEGQQNRHQRHDVRPERQERYVRHETRERHDRPDKSRDKPKPINRRKYN</sequence>
<dbReference type="AlphaFoldDB" id="A0A7R9PTR3"/>
<feature type="domain" description="CCHC-type" evidence="8">
    <location>
        <begin position="980"/>
        <end position="995"/>
    </location>
</feature>
<evidence type="ECO:0000256" key="7">
    <source>
        <dbReference type="SAM" id="MobiDB-lite"/>
    </source>
</evidence>
<accession>A0A7R9PTR3</accession>
<dbReference type="GO" id="GO:0008270">
    <property type="term" value="F:zinc ion binding"/>
    <property type="evidence" value="ECO:0007669"/>
    <property type="project" value="UniProtKB-KW"/>
</dbReference>
<keyword evidence="6" id="KW-0863">Zinc-finger</keyword>
<dbReference type="InterPro" id="IPR001878">
    <property type="entry name" value="Znf_CCHC"/>
</dbReference>
<evidence type="ECO:0000313" key="10">
    <source>
        <dbReference type="Proteomes" id="UP000759131"/>
    </source>
</evidence>
<dbReference type="OrthoDB" id="407432at2759"/>
<evidence type="ECO:0000256" key="4">
    <source>
        <dbReference type="ARBA" id="ARBA00022723"/>
    </source>
</evidence>
<keyword evidence="5" id="KW-0460">Magnesium</keyword>
<dbReference type="SUPFAM" id="SSF57756">
    <property type="entry name" value="Retrovirus zinc finger-like domains"/>
    <property type="match status" value="1"/>
</dbReference>
<evidence type="ECO:0000256" key="5">
    <source>
        <dbReference type="ARBA" id="ARBA00022842"/>
    </source>
</evidence>
<dbReference type="Gene3D" id="1.10.1410.10">
    <property type="match status" value="2"/>
</dbReference>
<keyword evidence="3" id="KW-0808">Transferase</keyword>
<dbReference type="Pfam" id="PF03828">
    <property type="entry name" value="PAP_assoc"/>
    <property type="match status" value="2"/>
</dbReference>
<dbReference type="InterPro" id="IPR002058">
    <property type="entry name" value="PAP_assoc"/>
</dbReference>
<keyword evidence="10" id="KW-1185">Reference proteome</keyword>
<reference evidence="9" key="1">
    <citation type="submission" date="2020-11" db="EMBL/GenBank/DDBJ databases">
        <authorList>
            <person name="Tran Van P."/>
        </authorList>
    </citation>
    <scope>NUCLEOTIDE SEQUENCE</scope>
</reference>
<feature type="region of interest" description="Disordered" evidence="7">
    <location>
        <begin position="519"/>
        <end position="540"/>
    </location>
</feature>
<organism evidence="9">
    <name type="scientific">Medioppia subpectinata</name>
    <dbReference type="NCBI Taxonomy" id="1979941"/>
    <lineage>
        <taxon>Eukaryota</taxon>
        <taxon>Metazoa</taxon>
        <taxon>Ecdysozoa</taxon>
        <taxon>Arthropoda</taxon>
        <taxon>Chelicerata</taxon>
        <taxon>Arachnida</taxon>
        <taxon>Acari</taxon>
        <taxon>Acariformes</taxon>
        <taxon>Sarcoptiformes</taxon>
        <taxon>Oribatida</taxon>
        <taxon>Brachypylina</taxon>
        <taxon>Oppioidea</taxon>
        <taxon>Oppiidae</taxon>
        <taxon>Medioppia</taxon>
    </lineage>
</organism>
<evidence type="ECO:0000259" key="8">
    <source>
        <dbReference type="PROSITE" id="PS50158"/>
    </source>
</evidence>
<evidence type="ECO:0000256" key="2">
    <source>
        <dbReference type="ARBA" id="ARBA00001946"/>
    </source>
</evidence>
<dbReference type="GO" id="GO:1990817">
    <property type="term" value="F:poly(A) RNA polymerase activity"/>
    <property type="evidence" value="ECO:0007669"/>
    <property type="project" value="UniProtKB-ARBA"/>
</dbReference>
<dbReference type="InterPro" id="IPR036875">
    <property type="entry name" value="Znf_CCHC_sf"/>
</dbReference>
<keyword evidence="4" id="KW-0479">Metal-binding</keyword>
<dbReference type="GO" id="GO:0050265">
    <property type="term" value="F:RNA uridylyltransferase activity"/>
    <property type="evidence" value="ECO:0007669"/>
    <property type="project" value="TreeGrafter"/>
</dbReference>
<evidence type="ECO:0000256" key="3">
    <source>
        <dbReference type="ARBA" id="ARBA00022679"/>
    </source>
</evidence>
<evidence type="ECO:0000256" key="6">
    <source>
        <dbReference type="PROSITE-ProRule" id="PRU00047"/>
    </source>
</evidence>
<dbReference type="EMBL" id="OC854766">
    <property type="protein sequence ID" value="CAD7620286.1"/>
    <property type="molecule type" value="Genomic_DNA"/>
</dbReference>
<feature type="compositionally biased region" description="Basic and acidic residues" evidence="7">
    <location>
        <begin position="521"/>
        <end position="533"/>
    </location>
</feature>
<evidence type="ECO:0000256" key="1">
    <source>
        <dbReference type="ARBA" id="ARBA00001936"/>
    </source>
</evidence>
<dbReference type="Proteomes" id="UP000759131">
    <property type="component" value="Unassembled WGS sequence"/>
</dbReference>
<dbReference type="InterPro" id="IPR043519">
    <property type="entry name" value="NT_sf"/>
</dbReference>
<dbReference type="PROSITE" id="PS50158">
    <property type="entry name" value="ZF_CCHC"/>
    <property type="match status" value="1"/>
</dbReference>
<comment type="cofactor">
    <cofactor evidence="1">
        <name>Mn(2+)</name>
        <dbReference type="ChEBI" id="CHEBI:29035"/>
    </cofactor>
</comment>
<dbReference type="Pfam" id="PF22600">
    <property type="entry name" value="MTPAP-like_central"/>
    <property type="match status" value="2"/>
</dbReference>
<keyword evidence="6" id="KW-0862">Zinc</keyword>
<gene>
    <name evidence="9" type="ORF">OSB1V03_LOCUS776</name>
</gene>
<dbReference type="PANTHER" id="PTHR12271">
    <property type="entry name" value="POLY A POLYMERASE CID PAP -RELATED"/>
    <property type="match status" value="1"/>
</dbReference>
<dbReference type="SMART" id="SM00343">
    <property type="entry name" value="ZnF_C2HC"/>
    <property type="match status" value="2"/>
</dbReference>
<proteinExistence type="predicted"/>
<dbReference type="SUPFAM" id="SSF81301">
    <property type="entry name" value="Nucleotidyltransferase"/>
    <property type="match status" value="2"/>
</dbReference>
<protein>
    <recommendedName>
        <fullName evidence="8">CCHC-type domain-containing protein</fullName>
    </recommendedName>
</protein>
<name>A0A7R9PTR3_9ACAR</name>
<dbReference type="Gene3D" id="3.30.460.10">
    <property type="entry name" value="Beta Polymerase, domain 2"/>
    <property type="match status" value="2"/>
</dbReference>
<evidence type="ECO:0000313" key="9">
    <source>
        <dbReference type="EMBL" id="CAD7620286.1"/>
    </source>
</evidence>
<comment type="cofactor">
    <cofactor evidence="2">
        <name>Mg(2+)</name>
        <dbReference type="ChEBI" id="CHEBI:18420"/>
    </cofactor>
</comment>
<feature type="region of interest" description="Disordered" evidence="7">
    <location>
        <begin position="988"/>
        <end position="1042"/>
    </location>
</feature>
<dbReference type="EMBL" id="CAJPIZ010000191">
    <property type="protein sequence ID" value="CAG2100716.1"/>
    <property type="molecule type" value="Genomic_DNA"/>
</dbReference>
<dbReference type="CDD" id="cd05402">
    <property type="entry name" value="NT_PAP_TUTase"/>
    <property type="match status" value="2"/>
</dbReference>
<dbReference type="GO" id="GO:0003676">
    <property type="term" value="F:nucleic acid binding"/>
    <property type="evidence" value="ECO:0007669"/>
    <property type="project" value="InterPro"/>
</dbReference>